<dbReference type="RefSeq" id="WP_153137233.1">
    <property type="nucleotide sequence ID" value="NZ_CP152484.1"/>
</dbReference>
<reference evidence="4" key="1">
    <citation type="submission" date="2019-09" db="EMBL/GenBank/DDBJ databases">
        <title>Distinct polysaccharide growth profiles of human intestinal Prevotella copri isolates.</title>
        <authorList>
            <person name="Fehlner-Peach H."/>
            <person name="Magnabosco C."/>
            <person name="Raghavan V."/>
            <person name="Scher J.U."/>
            <person name="Tett A."/>
            <person name="Cox L.M."/>
            <person name="Gottsegen C."/>
            <person name="Watters A."/>
            <person name="Wiltshire- Gordon J.D."/>
            <person name="Segata N."/>
            <person name="Bonneau R."/>
            <person name="Littman D.R."/>
        </authorList>
    </citation>
    <scope>NUCLEOTIDE SEQUENCE [LARGE SCALE GENOMIC DNA]</scope>
    <source>
        <strain evidence="4">iAU3127</strain>
    </source>
</reference>
<accession>A0AA90VK60</accession>
<gene>
    <name evidence="3" type="ORF">F7D31_02175</name>
    <name evidence="2" type="ORF">KSW80_14535</name>
</gene>
<name>A0AA90VK60_9BACT</name>
<dbReference type="GO" id="GO:0004519">
    <property type="term" value="F:endonuclease activity"/>
    <property type="evidence" value="ECO:0007669"/>
    <property type="project" value="UniProtKB-KW"/>
</dbReference>
<proteinExistence type="predicted"/>
<dbReference type="GO" id="GO:0003677">
    <property type="term" value="F:DNA binding"/>
    <property type="evidence" value="ECO:0007669"/>
    <property type="project" value="InterPro"/>
</dbReference>
<dbReference type="SUPFAM" id="SSF52980">
    <property type="entry name" value="Restriction endonuclease-like"/>
    <property type="match status" value="1"/>
</dbReference>
<reference evidence="3" key="3">
    <citation type="submission" date="2022-12" db="EMBL/GenBank/DDBJ databases">
        <title>Distinct polysaccharide growth profiles of human intestinal Prevotella copri isolates.</title>
        <authorList>
            <person name="Fehlner-Peach H."/>
            <person name="Magnabosco C."/>
            <person name="Raghavan V."/>
            <person name="Scher J.U."/>
            <person name="Tett A."/>
            <person name="Cox L.M."/>
            <person name="Gottsegen C."/>
            <person name="Watters A."/>
            <person name="Wiltshire- Gordon J.D."/>
            <person name="Segata N."/>
            <person name="Bonneau R."/>
            <person name="Littman D.R."/>
        </authorList>
    </citation>
    <scope>NUCLEOTIDE SEQUENCE</scope>
    <source>
        <strain evidence="3">IAU3127</strain>
    </source>
</reference>
<evidence type="ECO:0000259" key="1">
    <source>
        <dbReference type="Pfam" id="PF04471"/>
    </source>
</evidence>
<reference evidence="2" key="2">
    <citation type="submission" date="2021-06" db="EMBL/GenBank/DDBJ databases">
        <title>Collection of gut derived symbiotic bacterial strains cultured from healthy donors.</title>
        <authorList>
            <person name="Lin H."/>
            <person name="Littmann E."/>
            <person name="Pamer E.G."/>
        </authorList>
    </citation>
    <scope>NUCLEOTIDE SEQUENCE</scope>
    <source>
        <strain evidence="2">MSK.21.60</strain>
    </source>
</reference>
<dbReference type="EMBL" id="VZAP01000033">
    <property type="protein sequence ID" value="MQO91494.1"/>
    <property type="molecule type" value="Genomic_DNA"/>
</dbReference>
<dbReference type="InterPro" id="IPR011335">
    <property type="entry name" value="Restrct_endonuc-II-like"/>
</dbReference>
<keyword evidence="3" id="KW-0378">Hydrolase</keyword>
<dbReference type="GO" id="GO:0009307">
    <property type="term" value="P:DNA restriction-modification system"/>
    <property type="evidence" value="ECO:0007669"/>
    <property type="project" value="InterPro"/>
</dbReference>
<dbReference type="AlphaFoldDB" id="A0AA90VK60"/>
<keyword evidence="3" id="KW-0255">Endonuclease</keyword>
<organism evidence="3 4">
    <name type="scientific">Segatella copri</name>
    <dbReference type="NCBI Taxonomy" id="165179"/>
    <lineage>
        <taxon>Bacteria</taxon>
        <taxon>Pseudomonadati</taxon>
        <taxon>Bacteroidota</taxon>
        <taxon>Bacteroidia</taxon>
        <taxon>Bacteroidales</taxon>
        <taxon>Prevotellaceae</taxon>
        <taxon>Segatella</taxon>
    </lineage>
</organism>
<evidence type="ECO:0000313" key="3">
    <source>
        <dbReference type="EMBL" id="MQO91494.1"/>
    </source>
</evidence>
<dbReference type="Proteomes" id="UP001196316">
    <property type="component" value="Unassembled WGS sequence"/>
</dbReference>
<dbReference type="EMBL" id="JAHOEP010000069">
    <property type="protein sequence ID" value="MBV3409596.1"/>
    <property type="molecule type" value="Genomic_DNA"/>
</dbReference>
<dbReference type="Proteomes" id="UP000421283">
    <property type="component" value="Unassembled WGS sequence"/>
</dbReference>
<protein>
    <submittedName>
        <fullName evidence="3">Restriction endonuclease</fullName>
    </submittedName>
</protein>
<dbReference type="InterPro" id="IPR011856">
    <property type="entry name" value="tRNA_endonuc-like_dom_sf"/>
</dbReference>
<feature type="domain" description="Restriction endonuclease type IV Mrr" evidence="1">
    <location>
        <begin position="16"/>
        <end position="120"/>
    </location>
</feature>
<dbReference type="InterPro" id="IPR007560">
    <property type="entry name" value="Restrct_endonuc_IV_Mrr"/>
</dbReference>
<keyword evidence="3" id="KW-0540">Nuclease</keyword>
<sequence>MMNDFQVKSSRLHFEDLEPSMFEKMILEILDFSGMYKDIRHYGKKGADQGVDIYCKEKDSGLTCFVQCKRYNNLKKSQLCAIVDKIIEGNKNTDGQSLLVVTSCEVRKEAYEDFDTYAKVKGFSKVEIWGESILTSKLHQEKYKTIKENYFGSDIGKEELARKRIEAAKLGEQLVNQSLLRKFSKLTNEDGRHLLEYPYDKFRASEVIIRSIYDEDYPDTDDEGKHDSWFKSFPFNIYHDGIQMKIAPWMSETIVIYPCGEWMLKSEFDKCKYDGEYMELNVDIIGNIPYSYIANIKEDGDEYFDCPIIFCAFNGKSGPFINIWYDFYDREMHAHIRFEKSRKRALITENDYWRLKRKYGLK</sequence>
<evidence type="ECO:0000313" key="4">
    <source>
        <dbReference type="Proteomes" id="UP000421283"/>
    </source>
</evidence>
<comment type="caution">
    <text evidence="3">The sequence shown here is derived from an EMBL/GenBank/DDBJ whole genome shotgun (WGS) entry which is preliminary data.</text>
</comment>
<evidence type="ECO:0000313" key="2">
    <source>
        <dbReference type="EMBL" id="MBV3409596.1"/>
    </source>
</evidence>
<dbReference type="Pfam" id="PF04471">
    <property type="entry name" value="Mrr_cat"/>
    <property type="match status" value="1"/>
</dbReference>
<dbReference type="Gene3D" id="3.40.1350.10">
    <property type="match status" value="1"/>
</dbReference>